<dbReference type="GO" id="GO:0005666">
    <property type="term" value="C:RNA polymerase III complex"/>
    <property type="evidence" value="ECO:0007669"/>
    <property type="project" value="TreeGrafter"/>
</dbReference>
<gene>
    <name evidence="7" type="ORF">K491DRAFT_719876</name>
</gene>
<dbReference type="SUPFAM" id="SSF63393">
    <property type="entry name" value="RNA polymerase subunits"/>
    <property type="match status" value="1"/>
</dbReference>
<dbReference type="OrthoDB" id="5585087at2759"/>
<dbReference type="EMBL" id="MU004427">
    <property type="protein sequence ID" value="KAF2651388.1"/>
    <property type="molecule type" value="Genomic_DNA"/>
</dbReference>
<organism evidence="7 8">
    <name type="scientific">Lophiostoma macrostomum CBS 122681</name>
    <dbReference type="NCBI Taxonomy" id="1314788"/>
    <lineage>
        <taxon>Eukaryota</taxon>
        <taxon>Fungi</taxon>
        <taxon>Dikarya</taxon>
        <taxon>Ascomycota</taxon>
        <taxon>Pezizomycotina</taxon>
        <taxon>Dothideomycetes</taxon>
        <taxon>Pleosporomycetidae</taxon>
        <taxon>Pleosporales</taxon>
        <taxon>Lophiostomataceae</taxon>
        <taxon>Lophiostoma</taxon>
    </lineage>
</organism>
<dbReference type="InterPro" id="IPR039747">
    <property type="entry name" value="RPABC4"/>
</dbReference>
<dbReference type="GO" id="GO:0003899">
    <property type="term" value="F:DNA-directed RNA polymerase activity"/>
    <property type="evidence" value="ECO:0007669"/>
    <property type="project" value="InterPro"/>
</dbReference>
<dbReference type="AlphaFoldDB" id="A0A6A6SY17"/>
<evidence type="ECO:0000256" key="4">
    <source>
        <dbReference type="ARBA" id="ARBA00023242"/>
    </source>
</evidence>
<dbReference type="GO" id="GO:0005665">
    <property type="term" value="C:RNA polymerase II, core complex"/>
    <property type="evidence" value="ECO:0007669"/>
    <property type="project" value="TreeGrafter"/>
</dbReference>
<keyword evidence="2" id="KW-0479">Metal-binding</keyword>
<dbReference type="GO" id="GO:0005736">
    <property type="term" value="C:RNA polymerase I complex"/>
    <property type="evidence" value="ECO:0007669"/>
    <property type="project" value="TreeGrafter"/>
</dbReference>
<keyword evidence="8" id="KW-1185">Reference proteome</keyword>
<proteinExistence type="inferred from homology"/>
<accession>A0A6A6SY17</accession>
<dbReference type="InterPro" id="IPR029040">
    <property type="entry name" value="RPABC4/Spt4"/>
</dbReference>
<feature type="region of interest" description="Disordered" evidence="6">
    <location>
        <begin position="74"/>
        <end position="210"/>
    </location>
</feature>
<evidence type="ECO:0000256" key="6">
    <source>
        <dbReference type="SAM" id="MobiDB-lite"/>
    </source>
</evidence>
<dbReference type="InterPro" id="IPR006591">
    <property type="entry name" value="RNAP_P/RPABC4"/>
</dbReference>
<dbReference type="GO" id="GO:0006351">
    <property type="term" value="P:DNA-templated transcription"/>
    <property type="evidence" value="ECO:0007669"/>
    <property type="project" value="InterPro"/>
</dbReference>
<comment type="subcellular location">
    <subcellularLocation>
        <location evidence="1">Nucleus</location>
    </subcellularLocation>
</comment>
<evidence type="ECO:0000256" key="3">
    <source>
        <dbReference type="ARBA" id="ARBA00022833"/>
    </source>
</evidence>
<dbReference type="PANTHER" id="PTHR12056">
    <property type="entry name" value="DNA-DIRECTED RNA POLYMERASES I, II, AND III"/>
    <property type="match status" value="1"/>
</dbReference>
<dbReference type="GO" id="GO:0008270">
    <property type="term" value="F:zinc ion binding"/>
    <property type="evidence" value="ECO:0007669"/>
    <property type="project" value="InterPro"/>
</dbReference>
<feature type="compositionally biased region" description="Polar residues" evidence="6">
    <location>
        <begin position="11"/>
        <end position="20"/>
    </location>
</feature>
<dbReference type="Pfam" id="PF03604">
    <property type="entry name" value="Zn_ribbon_RPAB4"/>
    <property type="match status" value="1"/>
</dbReference>
<keyword evidence="3" id="KW-0862">Zinc</keyword>
<feature type="compositionally biased region" description="Basic and acidic residues" evidence="6">
    <location>
        <begin position="144"/>
        <end position="157"/>
    </location>
</feature>
<dbReference type="GO" id="GO:0003677">
    <property type="term" value="F:DNA binding"/>
    <property type="evidence" value="ECO:0007669"/>
    <property type="project" value="InterPro"/>
</dbReference>
<dbReference type="Gene3D" id="2.20.28.30">
    <property type="entry name" value="RNA polymerase ii, chain L"/>
    <property type="match status" value="1"/>
</dbReference>
<dbReference type="SMART" id="SM00659">
    <property type="entry name" value="RPOLCX"/>
    <property type="match status" value="1"/>
</dbReference>
<feature type="compositionally biased region" description="Polar residues" evidence="6">
    <location>
        <begin position="29"/>
        <end position="39"/>
    </location>
</feature>
<evidence type="ECO:0000256" key="2">
    <source>
        <dbReference type="ARBA" id="ARBA00022723"/>
    </source>
</evidence>
<comment type="similarity">
    <text evidence="5">Belongs to the archaeal Rpo12/eukaryotic RPC10 RNA polymerase subunit family.</text>
</comment>
<dbReference type="PANTHER" id="PTHR12056:SF2">
    <property type="entry name" value="GEO11084P1"/>
    <property type="match status" value="1"/>
</dbReference>
<protein>
    <submittedName>
        <fullName evidence="7">Uncharacterized protein</fullName>
    </submittedName>
</protein>
<evidence type="ECO:0000313" key="7">
    <source>
        <dbReference type="EMBL" id="KAF2651388.1"/>
    </source>
</evidence>
<evidence type="ECO:0000256" key="5">
    <source>
        <dbReference type="ARBA" id="ARBA00025770"/>
    </source>
</evidence>
<feature type="compositionally biased region" description="Acidic residues" evidence="6">
    <location>
        <begin position="172"/>
        <end position="185"/>
    </location>
</feature>
<name>A0A6A6SY17_9PLEO</name>
<reference evidence="7" key="1">
    <citation type="journal article" date="2020" name="Stud. Mycol.">
        <title>101 Dothideomycetes genomes: a test case for predicting lifestyles and emergence of pathogens.</title>
        <authorList>
            <person name="Haridas S."/>
            <person name="Albert R."/>
            <person name="Binder M."/>
            <person name="Bloem J."/>
            <person name="Labutti K."/>
            <person name="Salamov A."/>
            <person name="Andreopoulos B."/>
            <person name="Baker S."/>
            <person name="Barry K."/>
            <person name="Bills G."/>
            <person name="Bluhm B."/>
            <person name="Cannon C."/>
            <person name="Castanera R."/>
            <person name="Culley D."/>
            <person name="Daum C."/>
            <person name="Ezra D."/>
            <person name="Gonzalez J."/>
            <person name="Henrissat B."/>
            <person name="Kuo A."/>
            <person name="Liang C."/>
            <person name="Lipzen A."/>
            <person name="Lutzoni F."/>
            <person name="Magnuson J."/>
            <person name="Mondo S."/>
            <person name="Nolan M."/>
            <person name="Ohm R."/>
            <person name="Pangilinan J."/>
            <person name="Park H.-J."/>
            <person name="Ramirez L."/>
            <person name="Alfaro M."/>
            <person name="Sun H."/>
            <person name="Tritt A."/>
            <person name="Yoshinaga Y."/>
            <person name="Zwiers L.-H."/>
            <person name="Turgeon B."/>
            <person name="Goodwin S."/>
            <person name="Spatafora J."/>
            <person name="Crous P."/>
            <person name="Grigoriev I."/>
        </authorList>
    </citation>
    <scope>NUCLEOTIDE SEQUENCE</scope>
    <source>
        <strain evidence="7">CBS 122681</strain>
    </source>
</reference>
<keyword evidence="4" id="KW-0539">Nucleus</keyword>
<feature type="region of interest" description="Disordered" evidence="6">
    <location>
        <begin position="1"/>
        <end position="52"/>
    </location>
</feature>
<sequence>MPPTTRRMSRATIQSPTPSELPTIPTIDESIQSTGTVLTPNRPVGVDTPTVDSEQEYDDAIHEHIVEHVTRALHREDSGIWSGSDDEHDEEEEVESEGHEEEGEGGIKIDKADTVTIEMSGDNLYMRTSGPSISDEDDASDASSTRKDNRKNEHEDVAGDQSSVGTPAVFSSDEDSADEEDEEEGGISIPDASSTSRRSRETSDTGPSVMRPMRRTVATTMPNPPTRSLTATSPMLPMVLEPRQVEEIQISMPKSRYLGEQLDDWYMGREEEERKVAYICANLTDGMMGEHETEIKWGEPMRCKTCNCRVMYKKRTKRMVQFDTN</sequence>
<evidence type="ECO:0000256" key="1">
    <source>
        <dbReference type="ARBA" id="ARBA00004123"/>
    </source>
</evidence>
<dbReference type="Proteomes" id="UP000799324">
    <property type="component" value="Unassembled WGS sequence"/>
</dbReference>
<feature type="compositionally biased region" description="Acidic residues" evidence="6">
    <location>
        <begin position="84"/>
        <end position="104"/>
    </location>
</feature>
<evidence type="ECO:0000313" key="8">
    <source>
        <dbReference type="Proteomes" id="UP000799324"/>
    </source>
</evidence>